<accession>A0AAJ0UH38</accession>
<evidence type="ECO:0000313" key="3">
    <source>
        <dbReference type="Proteomes" id="UP001296967"/>
    </source>
</evidence>
<dbReference type="CDD" id="cd00038">
    <property type="entry name" value="CAP_ED"/>
    <property type="match status" value="1"/>
</dbReference>
<name>A0AAJ0UH38_HALSE</name>
<dbReference type="AlphaFoldDB" id="A0AAJ0UH38"/>
<dbReference type="Pfam" id="PF10335">
    <property type="entry name" value="DUF294_C"/>
    <property type="match status" value="1"/>
</dbReference>
<dbReference type="CDD" id="cd05401">
    <property type="entry name" value="NT_GlnE_GlnD_like"/>
    <property type="match status" value="1"/>
</dbReference>
<sequence length="649" mass="71329">MKTASIAYRVADFLRRHPPFQYLEESELLELVSGGRVLFHEDGELVFEHGQKRRPYVYVIQKGVVRLVEHTDETDGSEVVEVLRDVRGEGDLLGVGRYLGITEHTYTARTETEVILYALPANLFWEQIKRHPRASHFLAAYFRVAITPPGLDSDPSRADELRLGRRPVDWMAKRVEQLPSAIICDLETPVHEVAARLADQPPGAAAVVIDDQGAPRGLISTRALSDRVASAELPLDAPATRLMAPVTDVLPPGLPAGLYLTRMLELQLEHLVLTKDGCHRGPVRAVLARRDLTRIEAAAPLAIVEDMSRAGGIYELSGLLAQGQAFLAAGLTDAEALRWLAPMATALYAAVLRRVVVLVEGALLAEGHEIPALKHCWVFFGAAGRGELTTLYDLDHGLIYDEPEPDQRRAARGYFLELGRRVSAALAACGFVSTAKGIVSGHPSACRSINEWEIGFSHWIREPLESCVYRATSFFDLRPVHGDCTLVARLHQHIHSEEEQSPGFVPLLVADSMANLPPLTFFRGLVIDDDGRYTETLDVQRATLQPVVDLARALALDAGIDQPVGTLERLSALSPEGEDAVALVNETIAAFRNALYYRTRAGLSGHSDGSQIEPSKLTRLEQNLLKSGFRTVLGLMEYTGKRYGAAPRR</sequence>
<dbReference type="Gene3D" id="2.60.120.10">
    <property type="entry name" value="Jelly Rolls"/>
    <property type="match status" value="1"/>
</dbReference>
<keyword evidence="3" id="KW-1185">Reference proteome</keyword>
<dbReference type="InterPro" id="IPR000595">
    <property type="entry name" value="cNMP-bd_dom"/>
</dbReference>
<dbReference type="InterPro" id="IPR014710">
    <property type="entry name" value="RmlC-like_jellyroll"/>
</dbReference>
<protein>
    <recommendedName>
        <fullName evidence="1">Cyclic nucleotide-binding domain-containing protein</fullName>
    </recommendedName>
</protein>
<reference evidence="2" key="1">
    <citation type="submission" date="2017-05" db="EMBL/GenBank/DDBJ databases">
        <authorList>
            <person name="Imhoff J.F."/>
            <person name="Rahn T."/>
            <person name="Kuenzel S."/>
            <person name="Neulinger S.C."/>
        </authorList>
    </citation>
    <scope>NUCLEOTIDE SEQUENCE</scope>
    <source>
        <strain evidence="2">DSM 4395</strain>
    </source>
</reference>
<dbReference type="SUPFAM" id="SSF54631">
    <property type="entry name" value="CBS-domain pair"/>
    <property type="match status" value="1"/>
</dbReference>
<dbReference type="SUPFAM" id="SSF51206">
    <property type="entry name" value="cAMP-binding domain-like"/>
    <property type="match status" value="1"/>
</dbReference>
<dbReference type="GO" id="GO:0008773">
    <property type="term" value="F:[protein-PII] uridylyltransferase activity"/>
    <property type="evidence" value="ECO:0007669"/>
    <property type="project" value="InterPro"/>
</dbReference>
<dbReference type="InterPro" id="IPR005105">
    <property type="entry name" value="GlnD_Uridyltrans_N"/>
</dbReference>
<reference evidence="2" key="2">
    <citation type="journal article" date="2020" name="Microorganisms">
        <title>Osmotic Adaptation and Compatible Solute Biosynthesis of Phototrophic Bacteria as Revealed from Genome Analyses.</title>
        <authorList>
            <person name="Imhoff J.F."/>
            <person name="Rahn T."/>
            <person name="Kunzel S."/>
            <person name="Keller A."/>
            <person name="Neulinger S.C."/>
        </authorList>
    </citation>
    <scope>NUCLEOTIDE SEQUENCE</scope>
    <source>
        <strain evidence="2">DSM 4395</strain>
    </source>
</reference>
<dbReference type="Pfam" id="PF03445">
    <property type="entry name" value="DUF294"/>
    <property type="match status" value="1"/>
</dbReference>
<organism evidence="2 3">
    <name type="scientific">Halochromatium salexigens</name>
    <name type="common">Chromatium salexigens</name>
    <dbReference type="NCBI Taxonomy" id="49447"/>
    <lineage>
        <taxon>Bacteria</taxon>
        <taxon>Pseudomonadati</taxon>
        <taxon>Pseudomonadota</taxon>
        <taxon>Gammaproteobacteria</taxon>
        <taxon>Chromatiales</taxon>
        <taxon>Chromatiaceae</taxon>
        <taxon>Halochromatium</taxon>
    </lineage>
</organism>
<dbReference type="InterPro" id="IPR018821">
    <property type="entry name" value="DUF294_put_nucleoTrafse_sb-bd"/>
</dbReference>
<dbReference type="PROSITE" id="PS50042">
    <property type="entry name" value="CNMP_BINDING_3"/>
    <property type="match status" value="1"/>
</dbReference>
<feature type="domain" description="Cyclic nucleotide-binding" evidence="1">
    <location>
        <begin position="19"/>
        <end position="124"/>
    </location>
</feature>
<evidence type="ECO:0000259" key="1">
    <source>
        <dbReference type="PROSITE" id="PS50042"/>
    </source>
</evidence>
<gene>
    <name evidence="2" type="ORF">CCR82_12825</name>
</gene>
<dbReference type="InterPro" id="IPR018490">
    <property type="entry name" value="cNMP-bd_dom_sf"/>
</dbReference>
<dbReference type="Gene3D" id="3.10.580.10">
    <property type="entry name" value="CBS-domain"/>
    <property type="match status" value="1"/>
</dbReference>
<dbReference type="Pfam" id="PF00027">
    <property type="entry name" value="cNMP_binding"/>
    <property type="match status" value="1"/>
</dbReference>
<dbReference type="EMBL" id="NHSF01000063">
    <property type="protein sequence ID" value="MBK5931376.1"/>
    <property type="molecule type" value="Genomic_DNA"/>
</dbReference>
<dbReference type="RefSeq" id="WP_201246212.1">
    <property type="nucleotide sequence ID" value="NZ_NHSF01000063.1"/>
</dbReference>
<dbReference type="InterPro" id="IPR046342">
    <property type="entry name" value="CBS_dom_sf"/>
</dbReference>
<proteinExistence type="predicted"/>
<evidence type="ECO:0000313" key="2">
    <source>
        <dbReference type="EMBL" id="MBK5931376.1"/>
    </source>
</evidence>
<dbReference type="Proteomes" id="UP001296967">
    <property type="component" value="Unassembled WGS sequence"/>
</dbReference>
<comment type="caution">
    <text evidence="2">The sequence shown here is derived from an EMBL/GenBank/DDBJ whole genome shotgun (WGS) entry which is preliminary data.</text>
</comment>